<dbReference type="PANTHER" id="PTHR43557:SF2">
    <property type="entry name" value="RIESKE DOMAIN-CONTAINING PROTEIN-RELATED"/>
    <property type="match status" value="1"/>
</dbReference>
<dbReference type="Pfam" id="PF14759">
    <property type="entry name" value="Reductase_C"/>
    <property type="match status" value="1"/>
</dbReference>
<keyword evidence="3" id="KW-0274">FAD</keyword>
<dbReference type="Gene3D" id="3.50.50.60">
    <property type="entry name" value="FAD/NAD(P)-binding domain"/>
    <property type="match status" value="2"/>
</dbReference>
<sequence length="397" mass="41099">MIGIVGASLAGLTVARTLRSLGVDEPVVFVGAEPWHPYDRPPLSKELLSSTYEAAPTAPDPGWATLLADGEHDAFDWRLGVSATGLSRTGDDVSIHTDHGHVPARAVVLTTGARAMRLPGDDLVGVHAVRTIDDARRLAAELTSAEDVVVVGAGFIGAEIASTVTGQGRHVTVVERAPDPGARVLGRRLASWAVDLQRRAGVDVRTGTGIAGFESEGGVVRGVRLADGTSLRADVVVVGVGAVPNTSWAAGSAVAVDDGFLTDQRGATSMPGVWAAGDCARVVDAASGVSTRHQHWSAAIESARTVAHGIAGLAPPSPRAPYVWSEQHGHRVQICGTIPPDAEPTVLEGSLDDDAFLAVVGDPDAPDAVVGVDSPRSFTRLRKSMDRRMSAVAAVHA</sequence>
<protein>
    <submittedName>
        <fullName evidence="7">NAD(P)/FAD-dependent oxidoreductase</fullName>
    </submittedName>
</protein>
<dbReference type="InterPro" id="IPR036188">
    <property type="entry name" value="FAD/NAD-bd_sf"/>
</dbReference>
<dbReference type="PRINTS" id="PR00411">
    <property type="entry name" value="PNDRDTASEI"/>
</dbReference>
<dbReference type="Proteomes" id="UP001597068">
    <property type="component" value="Unassembled WGS sequence"/>
</dbReference>
<evidence type="ECO:0000256" key="1">
    <source>
        <dbReference type="ARBA" id="ARBA00001974"/>
    </source>
</evidence>
<evidence type="ECO:0000313" key="8">
    <source>
        <dbReference type="Proteomes" id="UP001597068"/>
    </source>
</evidence>
<evidence type="ECO:0000259" key="6">
    <source>
        <dbReference type="Pfam" id="PF14759"/>
    </source>
</evidence>
<dbReference type="Gene3D" id="3.30.390.30">
    <property type="match status" value="1"/>
</dbReference>
<evidence type="ECO:0000259" key="5">
    <source>
        <dbReference type="Pfam" id="PF07992"/>
    </source>
</evidence>
<dbReference type="RefSeq" id="WP_253648357.1">
    <property type="nucleotide sequence ID" value="NZ_BAAAMO010000001.1"/>
</dbReference>
<dbReference type="Pfam" id="PF07992">
    <property type="entry name" value="Pyr_redox_2"/>
    <property type="match status" value="1"/>
</dbReference>
<dbReference type="SUPFAM" id="SSF51905">
    <property type="entry name" value="FAD/NAD(P)-binding domain"/>
    <property type="match status" value="1"/>
</dbReference>
<keyword evidence="2" id="KW-0285">Flavoprotein</keyword>
<gene>
    <name evidence="7" type="ORF">ACFQ04_19355</name>
</gene>
<dbReference type="InterPro" id="IPR016156">
    <property type="entry name" value="FAD/NAD-linked_Rdtase_dimer_sf"/>
</dbReference>
<evidence type="ECO:0000313" key="7">
    <source>
        <dbReference type="EMBL" id="MFD0927902.1"/>
    </source>
</evidence>
<feature type="domain" description="FAD/NAD(P)-binding" evidence="5">
    <location>
        <begin position="4"/>
        <end position="302"/>
    </location>
</feature>
<dbReference type="InterPro" id="IPR023753">
    <property type="entry name" value="FAD/NAD-binding_dom"/>
</dbReference>
<dbReference type="PRINTS" id="PR00368">
    <property type="entry name" value="FADPNR"/>
</dbReference>
<proteinExistence type="predicted"/>
<comment type="caution">
    <text evidence="7">The sequence shown here is derived from an EMBL/GenBank/DDBJ whole genome shotgun (WGS) entry which is preliminary data.</text>
</comment>
<keyword evidence="4" id="KW-0560">Oxidoreductase</keyword>
<evidence type="ECO:0000256" key="3">
    <source>
        <dbReference type="ARBA" id="ARBA00022827"/>
    </source>
</evidence>
<dbReference type="InterPro" id="IPR050446">
    <property type="entry name" value="FAD-oxidoreductase/Apoptosis"/>
</dbReference>
<reference evidence="8" key="1">
    <citation type="journal article" date="2019" name="Int. J. Syst. Evol. Microbiol.">
        <title>The Global Catalogue of Microorganisms (GCM) 10K type strain sequencing project: providing services to taxonomists for standard genome sequencing and annotation.</title>
        <authorList>
            <consortium name="The Broad Institute Genomics Platform"/>
            <consortium name="The Broad Institute Genome Sequencing Center for Infectious Disease"/>
            <person name="Wu L."/>
            <person name="Ma J."/>
        </authorList>
    </citation>
    <scope>NUCLEOTIDE SEQUENCE [LARGE SCALE GENOMIC DNA]</scope>
    <source>
        <strain evidence="8">CCUG 50873</strain>
    </source>
</reference>
<dbReference type="PANTHER" id="PTHR43557">
    <property type="entry name" value="APOPTOSIS-INDUCING FACTOR 1"/>
    <property type="match status" value="1"/>
</dbReference>
<evidence type="ECO:0000256" key="4">
    <source>
        <dbReference type="ARBA" id="ARBA00023002"/>
    </source>
</evidence>
<accession>A0ABW3GBT6</accession>
<comment type="cofactor">
    <cofactor evidence="1">
        <name>FAD</name>
        <dbReference type="ChEBI" id="CHEBI:57692"/>
    </cofactor>
</comment>
<dbReference type="EMBL" id="JBHTIL010000006">
    <property type="protein sequence ID" value="MFD0927902.1"/>
    <property type="molecule type" value="Genomic_DNA"/>
</dbReference>
<dbReference type="SUPFAM" id="SSF55424">
    <property type="entry name" value="FAD/NAD-linked reductases, dimerisation (C-terminal) domain"/>
    <property type="match status" value="1"/>
</dbReference>
<name>A0ABW3GBT6_9NOCA</name>
<organism evidence="7 8">
    <name type="scientific">Williamsia deligens</name>
    <dbReference type="NCBI Taxonomy" id="321325"/>
    <lineage>
        <taxon>Bacteria</taxon>
        <taxon>Bacillati</taxon>
        <taxon>Actinomycetota</taxon>
        <taxon>Actinomycetes</taxon>
        <taxon>Mycobacteriales</taxon>
        <taxon>Nocardiaceae</taxon>
        <taxon>Williamsia</taxon>
    </lineage>
</organism>
<dbReference type="InterPro" id="IPR028202">
    <property type="entry name" value="Reductase_C"/>
</dbReference>
<feature type="domain" description="Reductase C-terminal" evidence="6">
    <location>
        <begin position="322"/>
        <end position="394"/>
    </location>
</feature>
<keyword evidence="8" id="KW-1185">Reference proteome</keyword>
<evidence type="ECO:0000256" key="2">
    <source>
        <dbReference type="ARBA" id="ARBA00022630"/>
    </source>
</evidence>